<dbReference type="EMBL" id="JAUUCC010000034">
    <property type="protein sequence ID" value="MEE2051781.1"/>
    <property type="molecule type" value="Genomic_DNA"/>
</dbReference>
<organism evidence="1 2">
    <name type="scientific">Nocardiopsis tropica</name>
    <dbReference type="NCBI Taxonomy" id="109330"/>
    <lineage>
        <taxon>Bacteria</taxon>
        <taxon>Bacillati</taxon>
        <taxon>Actinomycetota</taxon>
        <taxon>Actinomycetes</taxon>
        <taxon>Streptosporangiales</taxon>
        <taxon>Nocardiopsidaceae</taxon>
        <taxon>Nocardiopsis</taxon>
    </lineage>
</organism>
<proteinExistence type="predicted"/>
<evidence type="ECO:0000313" key="1">
    <source>
        <dbReference type="EMBL" id="MEE2051781.1"/>
    </source>
</evidence>
<sequence length="132" mass="14853">MQDNSNDLAQLRMPLLAAVERLQQADSGTLADLISELLLCGRNGARIRPDEVMDQVDANLAQEDGETDTVAATVRLRLVAIYGGLRMDREHLDMALREALADMTVSVEEEETLERLYPRVRVETIEFHDQDD</sequence>
<reference evidence="1 2" key="1">
    <citation type="submission" date="2023-07" db="EMBL/GenBank/DDBJ databases">
        <authorList>
            <person name="Girao M."/>
            <person name="Carvalho M.F."/>
        </authorList>
    </citation>
    <scope>NUCLEOTIDE SEQUENCE [LARGE SCALE GENOMIC DNA]</scope>
    <source>
        <strain evidence="1 2">66/93</strain>
    </source>
</reference>
<evidence type="ECO:0000313" key="2">
    <source>
        <dbReference type="Proteomes" id="UP001348641"/>
    </source>
</evidence>
<name>A0ABU7KR45_9ACTN</name>
<gene>
    <name evidence="1" type="ORF">Q8A49_14870</name>
</gene>
<protein>
    <submittedName>
        <fullName evidence="1">Uncharacterized protein</fullName>
    </submittedName>
</protein>
<accession>A0ABU7KR45</accession>
<dbReference type="Proteomes" id="UP001348641">
    <property type="component" value="Unassembled WGS sequence"/>
</dbReference>
<dbReference type="RefSeq" id="WP_330158844.1">
    <property type="nucleotide sequence ID" value="NZ_BAAAJA010000022.1"/>
</dbReference>
<comment type="caution">
    <text evidence="1">The sequence shown here is derived from an EMBL/GenBank/DDBJ whole genome shotgun (WGS) entry which is preliminary data.</text>
</comment>